<dbReference type="CDD" id="cd22823">
    <property type="entry name" value="Gal_Rha_Lectin"/>
    <property type="match status" value="1"/>
</dbReference>
<reference evidence="3 4" key="1">
    <citation type="journal article" date="2019" name="BMC Genomics">
        <title>New insights from Opisthorchis felineus genome: update on genomics of the epidemiologically important liver flukes.</title>
        <authorList>
            <person name="Ershov N.I."/>
            <person name="Mordvinov V.A."/>
            <person name="Prokhortchouk E.B."/>
            <person name="Pakharukova M.Y."/>
            <person name="Gunbin K.V."/>
            <person name="Ustyantsev K."/>
            <person name="Genaev M.A."/>
            <person name="Blinov A.G."/>
            <person name="Mazur A."/>
            <person name="Boulygina E."/>
            <person name="Tsygankova S."/>
            <person name="Khrameeva E."/>
            <person name="Chekanov N."/>
            <person name="Fan G."/>
            <person name="Xiao A."/>
            <person name="Zhang H."/>
            <person name="Xu X."/>
            <person name="Yang H."/>
            <person name="Solovyev V."/>
            <person name="Lee S.M."/>
            <person name="Liu X."/>
            <person name="Afonnikov D.A."/>
            <person name="Skryabin K.G."/>
        </authorList>
    </citation>
    <scope>NUCLEOTIDE SEQUENCE [LARGE SCALE GENOMIC DNA]</scope>
    <source>
        <strain evidence="3">AK-0245</strain>
        <tissue evidence="3">Whole organism</tissue>
    </source>
</reference>
<dbReference type="OrthoDB" id="6250977at2759"/>
<comment type="caution">
    <text evidence="3">The sequence shown here is derived from an EMBL/GenBank/DDBJ whole genome shotgun (WGS) entry which is preliminary data.</text>
</comment>
<keyword evidence="2" id="KW-0812">Transmembrane</keyword>
<evidence type="ECO:0008006" key="5">
    <source>
        <dbReference type="Google" id="ProtNLM"/>
    </source>
</evidence>
<evidence type="ECO:0000256" key="2">
    <source>
        <dbReference type="SAM" id="Phobius"/>
    </source>
</evidence>
<feature type="transmembrane region" description="Helical" evidence="2">
    <location>
        <begin position="337"/>
        <end position="360"/>
    </location>
</feature>
<gene>
    <name evidence="3" type="ORF">CRM22_003541</name>
</gene>
<feature type="compositionally biased region" description="Polar residues" evidence="1">
    <location>
        <begin position="626"/>
        <end position="648"/>
    </location>
</feature>
<evidence type="ECO:0000256" key="1">
    <source>
        <dbReference type="SAM" id="MobiDB-lite"/>
    </source>
</evidence>
<keyword evidence="4" id="KW-1185">Reference proteome</keyword>
<protein>
    <recommendedName>
        <fullName evidence="5">SUEL-type lectin domain-containing protein</fullName>
    </recommendedName>
</protein>
<evidence type="ECO:0000313" key="4">
    <source>
        <dbReference type="Proteomes" id="UP000308267"/>
    </source>
</evidence>
<accession>A0A4S2M5P7</accession>
<keyword evidence="2" id="KW-0472">Membrane</keyword>
<dbReference type="InterPro" id="IPR043159">
    <property type="entry name" value="Lectin_gal-bd_sf"/>
</dbReference>
<feature type="region of interest" description="Disordered" evidence="1">
    <location>
        <begin position="624"/>
        <end position="648"/>
    </location>
</feature>
<name>A0A4S2M5P7_OPIFE</name>
<dbReference type="Proteomes" id="UP000308267">
    <property type="component" value="Unassembled WGS sequence"/>
</dbReference>
<dbReference type="EMBL" id="SJOL01005810">
    <property type="protein sequence ID" value="TGZ69779.1"/>
    <property type="molecule type" value="Genomic_DNA"/>
</dbReference>
<keyword evidence="2" id="KW-1133">Transmembrane helix</keyword>
<evidence type="ECO:0000313" key="3">
    <source>
        <dbReference type="EMBL" id="TGZ69779.1"/>
    </source>
</evidence>
<proteinExistence type="predicted"/>
<sequence>MLQCPSGASLYIQSAQLGHTLNPDEPCLLSEGEESAKANKHAMLVAQKKEPLRNFQCSSGDVKSEVQSLCNGLNTCDILPKLSRLYQSSECPYRRTLFVNYTCLPAYSQTELICADSYVEITCAALGTSFKLLILEAKSLQNMSVEPQVSHLISKNQCTSTDFSVQCINQDVTWFYSSLCTRQTVCTVNPNMVLKELEKNSFQNGTPTHTASQRIEVESTLVDSEQLQCSKSSLYLEYTCAHEVLLKPSEVSPVRTVKKKPEKKAKKHETGDFVIDQVQDDSYKTWAKEKGIKPGKEFSFAGPADDTQMMQKETSFQVGTNGGQQAEKPTTDADSSYVLLASLIPSVLCLLLVITLIGYVGHQKRIYQLKPAPHQHNKHCTPCQQRVPGIALTVASTSVVGNNDTFKADSPCLNKANRKTPVHTTCTKLGTSLPHYWNPVAVNEQDAGDISIPGSSCHGCSETACSPMCENTHRIYNALPQSCNAHSSSSTGNSPKSTSMYLTRSDMRLGENEAGQPEKLRGAEHDVTHTCLSNSESETSSSNKQPLVDCRQFSHHIPTACYLQHFGQTRVPPRLKSCSLCDTRETTRNPQAWPVEKQAVRSIASTVLNTPAVATNSESPVFEGTTLLSTTGNSPMQAASPLTESRNATSLRQSEMRFRVPPPLFTHTDKNPFSFSGHFILSSKPNNNLNNNAIRRVPVVRYPHEVEENSDEDKISVVEEPKEDVVTLGTQHTHAPLKYNRPDLCPSVNESEELKHKRSKTVSTWKQLNESCYGTGCLSAVETTGEAYTTDTFAQCTPSTPSLSYRAFPDRLGANFTGFKTSLSENDRETDFRKATTAISSEMSSSSIFPSGKPR</sequence>
<dbReference type="Gene3D" id="2.60.120.740">
    <property type="match status" value="1"/>
</dbReference>
<dbReference type="AlphaFoldDB" id="A0A4S2M5P7"/>
<organism evidence="3 4">
    <name type="scientific">Opisthorchis felineus</name>
    <dbReference type="NCBI Taxonomy" id="147828"/>
    <lineage>
        <taxon>Eukaryota</taxon>
        <taxon>Metazoa</taxon>
        <taxon>Spiralia</taxon>
        <taxon>Lophotrochozoa</taxon>
        <taxon>Platyhelminthes</taxon>
        <taxon>Trematoda</taxon>
        <taxon>Digenea</taxon>
        <taxon>Opisthorchiida</taxon>
        <taxon>Opisthorchiata</taxon>
        <taxon>Opisthorchiidae</taxon>
        <taxon>Opisthorchis</taxon>
    </lineage>
</organism>